<dbReference type="STRING" id="1742972.COMA1_20035"/>
<protein>
    <recommendedName>
        <fullName evidence="1">Insertion element IS402-like domain-containing protein</fullName>
    </recommendedName>
</protein>
<dbReference type="Proteomes" id="UP000199032">
    <property type="component" value="Unassembled WGS sequence"/>
</dbReference>
<name>A0A0S4LB18_9BACT</name>
<dbReference type="Pfam" id="PF13340">
    <property type="entry name" value="DUF4096"/>
    <property type="match status" value="1"/>
</dbReference>
<gene>
    <name evidence="2" type="ORF">COMA1_20035</name>
</gene>
<proteinExistence type="predicted"/>
<feature type="domain" description="Insertion element IS402-like" evidence="1">
    <location>
        <begin position="6"/>
        <end position="54"/>
    </location>
</feature>
<evidence type="ECO:0000313" key="3">
    <source>
        <dbReference type="Proteomes" id="UP000199032"/>
    </source>
</evidence>
<keyword evidence="3" id="KW-1185">Reference proteome</keyword>
<accession>A0A0S4LB18</accession>
<evidence type="ECO:0000313" key="2">
    <source>
        <dbReference type="EMBL" id="CUS34929.1"/>
    </source>
</evidence>
<dbReference type="InterPro" id="IPR025161">
    <property type="entry name" value="IS402-like_dom"/>
</dbReference>
<organism evidence="2 3">
    <name type="scientific">Candidatus Nitrospira nitrosa</name>
    <dbReference type="NCBI Taxonomy" id="1742972"/>
    <lineage>
        <taxon>Bacteria</taxon>
        <taxon>Pseudomonadati</taxon>
        <taxon>Nitrospirota</taxon>
        <taxon>Nitrospiria</taxon>
        <taxon>Nitrospirales</taxon>
        <taxon>Nitrospiraceae</taxon>
        <taxon>Nitrospira</taxon>
    </lineage>
</organism>
<dbReference type="EMBL" id="CZQA01000008">
    <property type="protein sequence ID" value="CUS34929.1"/>
    <property type="molecule type" value="Genomic_DNA"/>
</dbReference>
<reference evidence="2 3" key="1">
    <citation type="submission" date="2015-10" db="EMBL/GenBank/DDBJ databases">
        <authorList>
            <person name="Gilbert D.G."/>
        </authorList>
    </citation>
    <scope>NUCLEOTIDE SEQUENCE [LARGE SCALE GENOMIC DNA]</scope>
    <source>
        <strain evidence="2">COMA1</strain>
    </source>
</reference>
<dbReference type="AlphaFoldDB" id="A0A0S4LB18"/>
<sequence>MARRELQDDQWKQIEELLPGKASDPGRTATNNQKFVDTVLWIAQIGAHWQELPE</sequence>
<evidence type="ECO:0000259" key="1">
    <source>
        <dbReference type="Pfam" id="PF13340"/>
    </source>
</evidence>